<organism evidence="1 2">
    <name type="scientific">Atta colombica</name>
    <dbReference type="NCBI Taxonomy" id="520822"/>
    <lineage>
        <taxon>Eukaryota</taxon>
        <taxon>Metazoa</taxon>
        <taxon>Ecdysozoa</taxon>
        <taxon>Arthropoda</taxon>
        <taxon>Hexapoda</taxon>
        <taxon>Insecta</taxon>
        <taxon>Pterygota</taxon>
        <taxon>Neoptera</taxon>
        <taxon>Endopterygota</taxon>
        <taxon>Hymenoptera</taxon>
        <taxon>Apocrita</taxon>
        <taxon>Aculeata</taxon>
        <taxon>Formicoidea</taxon>
        <taxon>Formicidae</taxon>
        <taxon>Myrmicinae</taxon>
        <taxon>Atta</taxon>
    </lineage>
</organism>
<dbReference type="AlphaFoldDB" id="A0A151I589"/>
<evidence type="ECO:0000313" key="1">
    <source>
        <dbReference type="EMBL" id="KYM87627.1"/>
    </source>
</evidence>
<gene>
    <name evidence="1" type="ORF">ALC53_03323</name>
</gene>
<sequence>MRRPCNRINRGIVTSVLIYLGPLSQFLPNNYLPTKIYKPNSIIGQCTCHNYKRPRGYQISDEPTQPATRDRCVL</sequence>
<keyword evidence="2" id="KW-1185">Reference proteome</keyword>
<proteinExistence type="predicted"/>
<dbReference type="EMBL" id="KQ976431">
    <property type="protein sequence ID" value="KYM87627.1"/>
    <property type="molecule type" value="Genomic_DNA"/>
</dbReference>
<name>A0A151I589_9HYME</name>
<dbReference type="Proteomes" id="UP000078540">
    <property type="component" value="Unassembled WGS sequence"/>
</dbReference>
<reference evidence="1 2" key="1">
    <citation type="submission" date="2015-09" db="EMBL/GenBank/DDBJ databases">
        <title>Atta colombica WGS genome.</title>
        <authorList>
            <person name="Nygaard S."/>
            <person name="Hu H."/>
            <person name="Boomsma J."/>
            <person name="Zhang G."/>
        </authorList>
    </citation>
    <scope>NUCLEOTIDE SEQUENCE [LARGE SCALE GENOMIC DNA]</scope>
    <source>
        <strain evidence="1">Treedump-2</strain>
        <tissue evidence="1">Whole body</tissue>
    </source>
</reference>
<accession>A0A151I589</accession>
<evidence type="ECO:0000313" key="2">
    <source>
        <dbReference type="Proteomes" id="UP000078540"/>
    </source>
</evidence>
<protein>
    <submittedName>
        <fullName evidence="1">Uncharacterized protein</fullName>
    </submittedName>
</protein>